<dbReference type="AlphaFoldDB" id="A0A399N4I7"/>
<dbReference type="Pfam" id="PF13671">
    <property type="entry name" value="AAA_33"/>
    <property type="match status" value="1"/>
</dbReference>
<comment type="caution">
    <text evidence="1">The sequence shown here is derived from an EMBL/GenBank/DDBJ whole genome shotgun (WGS) entry which is preliminary data.</text>
</comment>
<name>A0A399N4I7_9MICO</name>
<organism evidence="1 2">
    <name type="scientific">Clavibacter michiganensis subsp. insidiosus</name>
    <dbReference type="NCBI Taxonomy" id="33014"/>
    <lineage>
        <taxon>Bacteria</taxon>
        <taxon>Bacillati</taxon>
        <taxon>Actinomycetota</taxon>
        <taxon>Actinomycetes</taxon>
        <taxon>Micrococcales</taxon>
        <taxon>Microbacteriaceae</taxon>
        <taxon>Clavibacter</taxon>
    </lineage>
</organism>
<dbReference type="RefSeq" id="WP_052663169.1">
    <property type="nucleotide sequence ID" value="NZ_CP011043.1"/>
</dbReference>
<dbReference type="SUPFAM" id="SSF52540">
    <property type="entry name" value="P-loop containing nucleoside triphosphate hydrolases"/>
    <property type="match status" value="1"/>
</dbReference>
<proteinExistence type="predicted"/>
<sequence>MTDAPHCIFLNGLPGSGKSTFARSFIESRRGWLNLDVDVIRGLLGTFHVDFLSAGAEVQPLALAVLREQIAAGGNVIFPQLFFVPEEARPFEEAVVAGGGHVHRVLLKEETAECWRRVEGRANRAPSGSVEQKILTMLSASGGVDELQRIETQLFAWMDLPEPLRVITSATPFSEVAALAYE</sequence>
<protein>
    <submittedName>
        <fullName evidence="1">Uncharacterized protein</fullName>
    </submittedName>
</protein>
<dbReference type="EMBL" id="QWEA01000017">
    <property type="protein sequence ID" value="RIJ44820.1"/>
    <property type="molecule type" value="Genomic_DNA"/>
</dbReference>
<reference evidence="1 2" key="1">
    <citation type="submission" date="2018-08" db="EMBL/GenBank/DDBJ databases">
        <title>Genome Sequence of Clavibacter michiganensis Subspecies type strains, and the Atypical Peach-Colored Strains Isolated from Tomato.</title>
        <authorList>
            <person name="Osdaghi E."/>
            <person name="Portier P."/>
            <person name="Briand M."/>
            <person name="Jacques M.-A."/>
        </authorList>
    </citation>
    <scope>NUCLEOTIDE SEQUENCE [LARGE SCALE GENOMIC DNA]</scope>
    <source>
        <strain evidence="1 2">CFBP 6488</strain>
    </source>
</reference>
<accession>A0A399N4I7</accession>
<dbReference type="InterPro" id="IPR027417">
    <property type="entry name" value="P-loop_NTPase"/>
</dbReference>
<gene>
    <name evidence="1" type="ORF">DZF93_01380</name>
</gene>
<dbReference type="Gene3D" id="3.40.50.300">
    <property type="entry name" value="P-loop containing nucleotide triphosphate hydrolases"/>
    <property type="match status" value="1"/>
</dbReference>
<dbReference type="Proteomes" id="UP000266634">
    <property type="component" value="Unassembled WGS sequence"/>
</dbReference>
<evidence type="ECO:0000313" key="2">
    <source>
        <dbReference type="Proteomes" id="UP000266634"/>
    </source>
</evidence>
<dbReference type="OrthoDB" id="7837405at2"/>
<evidence type="ECO:0000313" key="1">
    <source>
        <dbReference type="EMBL" id="RIJ44820.1"/>
    </source>
</evidence>